<comment type="catalytic activity">
    <reaction evidence="11 12">
        <text>5-O-(1-carboxyvinyl)-3-phosphoshikimate = chorismate + phosphate</text>
        <dbReference type="Rhea" id="RHEA:21020"/>
        <dbReference type="ChEBI" id="CHEBI:29748"/>
        <dbReference type="ChEBI" id="CHEBI:43474"/>
        <dbReference type="ChEBI" id="CHEBI:57701"/>
        <dbReference type="EC" id="4.2.3.5"/>
    </reaction>
</comment>
<evidence type="ECO:0000256" key="2">
    <source>
        <dbReference type="ARBA" id="ARBA00008014"/>
    </source>
</evidence>
<feature type="binding site" evidence="11">
    <location>
        <position position="332"/>
    </location>
    <ligand>
        <name>FMN</name>
        <dbReference type="ChEBI" id="CHEBI:58210"/>
    </ligand>
</feature>
<dbReference type="Pfam" id="PF01264">
    <property type="entry name" value="Chorismate_synt"/>
    <property type="match status" value="1"/>
</dbReference>
<dbReference type="EMBL" id="CP071249">
    <property type="protein sequence ID" value="UUF05888.1"/>
    <property type="molecule type" value="Genomic_DNA"/>
</dbReference>
<dbReference type="PROSITE" id="PS00787">
    <property type="entry name" value="CHORISMATE_SYNTHASE_1"/>
    <property type="match status" value="1"/>
</dbReference>
<comment type="cofactor">
    <cofactor evidence="11 12">
        <name>FMNH2</name>
        <dbReference type="ChEBI" id="CHEBI:57618"/>
    </cofactor>
    <text evidence="11 12">Reduced FMN (FMNH(2)).</text>
</comment>
<evidence type="ECO:0000256" key="8">
    <source>
        <dbReference type="ARBA" id="ARBA00022857"/>
    </source>
</evidence>
<keyword evidence="9 11" id="KW-0057">Aromatic amino acid biosynthesis</keyword>
<keyword evidence="8 11" id="KW-0521">NADP</keyword>
<keyword evidence="5 11" id="KW-0285">Flavoprotein</keyword>
<dbReference type="NCBIfam" id="TIGR00033">
    <property type="entry name" value="aroC"/>
    <property type="match status" value="1"/>
</dbReference>
<evidence type="ECO:0000256" key="7">
    <source>
        <dbReference type="ARBA" id="ARBA00022827"/>
    </source>
</evidence>
<dbReference type="GO" id="GO:0008652">
    <property type="term" value="P:amino acid biosynthetic process"/>
    <property type="evidence" value="ECO:0007669"/>
    <property type="project" value="UniProtKB-KW"/>
</dbReference>
<keyword evidence="4 11" id="KW-0028">Amino-acid biosynthesis</keyword>
<dbReference type="Proteomes" id="UP001058072">
    <property type="component" value="Chromosome"/>
</dbReference>
<feature type="binding site" evidence="11">
    <location>
        <position position="291"/>
    </location>
    <ligand>
        <name>FMN</name>
        <dbReference type="ChEBI" id="CHEBI:58210"/>
    </ligand>
</feature>
<dbReference type="InterPro" id="IPR035904">
    <property type="entry name" value="Chorismate_synth_AroC_sf"/>
</dbReference>
<evidence type="ECO:0000256" key="3">
    <source>
        <dbReference type="ARBA" id="ARBA00013036"/>
    </source>
</evidence>
<dbReference type="GO" id="GO:0004107">
    <property type="term" value="F:chorismate synthase activity"/>
    <property type="evidence" value="ECO:0007669"/>
    <property type="project" value="UniProtKB-UniRule"/>
</dbReference>
<evidence type="ECO:0000256" key="11">
    <source>
        <dbReference type="HAMAP-Rule" id="MF_00300"/>
    </source>
</evidence>
<reference evidence="14 15" key="1">
    <citation type="submission" date="2021-03" db="EMBL/GenBank/DDBJ databases">
        <title>Comparative Genomics and Metabolomics in the genus Turicibacter.</title>
        <authorList>
            <person name="Maki J."/>
            <person name="Looft T."/>
        </authorList>
    </citation>
    <scope>NUCLEOTIDE SEQUENCE</scope>
    <source>
        <strain evidence="14">ISU324</strain>
        <strain evidence="13 15">MMM721</strain>
    </source>
</reference>
<dbReference type="HAMAP" id="MF_00300">
    <property type="entry name" value="Chorismate_synth"/>
    <property type="match status" value="1"/>
</dbReference>
<comment type="similarity">
    <text evidence="2 11 12">Belongs to the chorismate synthase family.</text>
</comment>
<dbReference type="PIRSF" id="PIRSF001456">
    <property type="entry name" value="Chorismate_synth"/>
    <property type="match status" value="1"/>
</dbReference>
<protein>
    <recommendedName>
        <fullName evidence="3 11">Chorismate synthase</fullName>
        <shortName evidence="11">CS</shortName>
        <ecNumber evidence="3 11">4.2.3.5</ecNumber>
    </recommendedName>
    <alternativeName>
        <fullName evidence="11">5-enolpyruvylshikimate-3-phosphate phospholyase</fullName>
    </alternativeName>
</protein>
<organism evidence="14 16">
    <name type="scientific">Turicibacter bilis</name>
    <dbReference type="NCBI Taxonomy" id="2735723"/>
    <lineage>
        <taxon>Bacteria</taxon>
        <taxon>Bacillati</taxon>
        <taxon>Bacillota</taxon>
        <taxon>Erysipelotrichia</taxon>
        <taxon>Erysipelotrichales</taxon>
        <taxon>Turicibacteraceae</taxon>
        <taxon>Turicibacter</taxon>
    </lineage>
</organism>
<dbReference type="EMBL" id="CP071250">
    <property type="protein sequence ID" value="UUF08664.1"/>
    <property type="molecule type" value="Genomic_DNA"/>
</dbReference>
<gene>
    <name evidence="11 14" type="primary">aroC</name>
    <name evidence="13" type="ORF">J0J69_12775</name>
    <name evidence="14" type="ORF">J0J70_01165</name>
</gene>
<dbReference type="EC" id="4.2.3.5" evidence="3 11"/>
<dbReference type="PROSITE" id="PS00789">
    <property type="entry name" value="CHORISMATE_SYNTHASE_3"/>
    <property type="match status" value="1"/>
</dbReference>
<evidence type="ECO:0000313" key="15">
    <source>
        <dbReference type="Proteomes" id="UP001058016"/>
    </source>
</evidence>
<dbReference type="Gene3D" id="3.60.150.10">
    <property type="entry name" value="Chorismate synthase AroC"/>
    <property type="match status" value="1"/>
</dbReference>
<feature type="binding site" evidence="11">
    <location>
        <begin position="248"/>
        <end position="249"/>
    </location>
    <ligand>
        <name>FMN</name>
        <dbReference type="ChEBI" id="CHEBI:58210"/>
    </ligand>
</feature>
<dbReference type="PANTHER" id="PTHR21085">
    <property type="entry name" value="CHORISMATE SYNTHASE"/>
    <property type="match status" value="1"/>
</dbReference>
<evidence type="ECO:0000313" key="16">
    <source>
        <dbReference type="Proteomes" id="UP001058072"/>
    </source>
</evidence>
<feature type="binding site" evidence="11">
    <location>
        <position position="45"/>
    </location>
    <ligand>
        <name>NADP(+)</name>
        <dbReference type="ChEBI" id="CHEBI:58349"/>
    </ligand>
</feature>
<dbReference type="GO" id="GO:0010181">
    <property type="term" value="F:FMN binding"/>
    <property type="evidence" value="ECO:0007669"/>
    <property type="project" value="TreeGrafter"/>
</dbReference>
<feature type="binding site" evidence="11">
    <location>
        <position position="39"/>
    </location>
    <ligand>
        <name>NADP(+)</name>
        <dbReference type="ChEBI" id="CHEBI:58349"/>
    </ligand>
</feature>
<keyword evidence="10 11" id="KW-0456">Lyase</keyword>
<dbReference type="Proteomes" id="UP001058016">
    <property type="component" value="Chromosome"/>
</dbReference>
<comment type="pathway">
    <text evidence="1 11 12">Metabolic intermediate biosynthesis; chorismate biosynthesis; chorismate from D-erythrose 4-phosphate and phosphoenolpyruvate: step 7/7.</text>
</comment>
<evidence type="ECO:0000256" key="10">
    <source>
        <dbReference type="ARBA" id="ARBA00023239"/>
    </source>
</evidence>
<dbReference type="NCBIfam" id="NF003793">
    <property type="entry name" value="PRK05382.1"/>
    <property type="match status" value="1"/>
</dbReference>
<dbReference type="InterPro" id="IPR020541">
    <property type="entry name" value="Chorismate_synthase_CS"/>
</dbReference>
<evidence type="ECO:0000256" key="6">
    <source>
        <dbReference type="ARBA" id="ARBA00022643"/>
    </source>
</evidence>
<dbReference type="CDD" id="cd07304">
    <property type="entry name" value="Chorismate_synthase"/>
    <property type="match status" value="1"/>
</dbReference>
<dbReference type="GO" id="GO:0009423">
    <property type="term" value="P:chorismate biosynthetic process"/>
    <property type="evidence" value="ECO:0007669"/>
    <property type="project" value="UniProtKB-UniRule"/>
</dbReference>
<keyword evidence="6 11" id="KW-0288">FMN</keyword>
<dbReference type="RefSeq" id="WP_055243129.1">
    <property type="nucleotide sequence ID" value="NZ_CP071249.1"/>
</dbReference>
<evidence type="ECO:0000256" key="9">
    <source>
        <dbReference type="ARBA" id="ARBA00023141"/>
    </source>
</evidence>
<dbReference type="GO" id="GO:0009073">
    <property type="term" value="P:aromatic amino acid family biosynthetic process"/>
    <property type="evidence" value="ECO:0007669"/>
    <property type="project" value="UniProtKB-KW"/>
</dbReference>
<dbReference type="PROSITE" id="PS00788">
    <property type="entry name" value="CHORISMATE_SYNTHASE_2"/>
    <property type="match status" value="1"/>
</dbReference>
<feature type="binding site" evidence="11">
    <location>
        <begin position="128"/>
        <end position="130"/>
    </location>
    <ligand>
        <name>FMN</name>
        <dbReference type="ChEBI" id="CHEBI:58210"/>
    </ligand>
</feature>
<evidence type="ECO:0000256" key="4">
    <source>
        <dbReference type="ARBA" id="ARBA00022605"/>
    </source>
</evidence>
<evidence type="ECO:0000313" key="14">
    <source>
        <dbReference type="EMBL" id="UUF08664.1"/>
    </source>
</evidence>
<dbReference type="SUPFAM" id="SSF103263">
    <property type="entry name" value="Chorismate synthase, AroC"/>
    <property type="match status" value="1"/>
</dbReference>
<feature type="binding site" evidence="11">
    <location>
        <begin position="306"/>
        <end position="310"/>
    </location>
    <ligand>
        <name>FMN</name>
        <dbReference type="ChEBI" id="CHEBI:58210"/>
    </ligand>
</feature>
<dbReference type="FunFam" id="3.60.150.10:FF:000002">
    <property type="entry name" value="Chorismate synthase"/>
    <property type="match status" value="1"/>
</dbReference>
<dbReference type="InterPro" id="IPR000453">
    <property type="entry name" value="Chorismate_synth"/>
</dbReference>
<dbReference type="AlphaFoldDB" id="A0A9Q9CLJ4"/>
<keyword evidence="7 11" id="KW-0274">FAD</keyword>
<comment type="subunit">
    <text evidence="11">Homotetramer.</text>
</comment>
<keyword evidence="15" id="KW-1185">Reference proteome</keyword>
<evidence type="ECO:0000256" key="1">
    <source>
        <dbReference type="ARBA" id="ARBA00005044"/>
    </source>
</evidence>
<comment type="function">
    <text evidence="11">Catalyzes the anti-1,4-elimination of the C-3 phosphate and the C-6 proR hydrogen from 5-enolpyruvylshikimate-3-phosphate (EPSP) to yield chorismate, which is the branch point compound that serves as the starting substrate for the three terminal pathways of aromatic amino acid biosynthesis. This reaction introduces a second double bond into the aromatic ring system.</text>
</comment>
<name>A0A9Q9CLJ4_9FIRM</name>
<evidence type="ECO:0000256" key="5">
    <source>
        <dbReference type="ARBA" id="ARBA00022630"/>
    </source>
</evidence>
<accession>A0A9Q9CLJ4</accession>
<dbReference type="PANTHER" id="PTHR21085:SF0">
    <property type="entry name" value="CHORISMATE SYNTHASE"/>
    <property type="match status" value="1"/>
</dbReference>
<evidence type="ECO:0000313" key="13">
    <source>
        <dbReference type="EMBL" id="UUF05888.1"/>
    </source>
</evidence>
<dbReference type="GO" id="GO:0005829">
    <property type="term" value="C:cytosol"/>
    <property type="evidence" value="ECO:0007669"/>
    <property type="project" value="TreeGrafter"/>
</dbReference>
<evidence type="ECO:0000256" key="12">
    <source>
        <dbReference type="RuleBase" id="RU000605"/>
    </source>
</evidence>
<sequence>MRYLSSGESHGPQLTAIIEGVPAGLTLTAEMINQDLRIRQQGYGRGDRMKIESDQVQITSGVRHGVTLGSPITLVIKNKDNKNWGHVMAIEPIDEHDYEIKKVPRPGHADLVGAMKYGHRDLRNVLERSSARETAIRVAVGAVAKQILKALDIEVISHVLQIGKVSVTNYPTTISTIQAAIANSPVRCVDSDLSIQMCQHIDEAKQQGDSVGGIVQVLAENVPAGLGSYVQFDRKLDAKIAAAFMGVQSVKGVYFGDAMMASSHFGSEVHDQISYDQGFTRMSNHYGGFEGGMTNGMPVVVQAMIKPIPTLYQPLNSIHIDTKEVEESMIERSDSCVVPAAGVVLESVLAFELAKEILEEFQSNQMSSLIKAVKCHREAMRDF</sequence>
<proteinExistence type="inferred from homology"/>